<name>A0A318HVY6_9MYCO</name>
<evidence type="ECO:0000256" key="3">
    <source>
        <dbReference type="ARBA" id="ARBA00022679"/>
    </source>
</evidence>
<evidence type="ECO:0000256" key="12">
    <source>
        <dbReference type="ARBA" id="ARBA00060592"/>
    </source>
</evidence>
<gene>
    <name evidence="16" type="ORF">C8E89_101115</name>
</gene>
<feature type="active site" description="Proton donor/acceptor" evidence="13">
    <location>
        <position position="217"/>
    </location>
</feature>
<evidence type="ECO:0000313" key="16">
    <source>
        <dbReference type="EMBL" id="PXX12967.1"/>
    </source>
</evidence>
<dbReference type="PROSITE" id="PS52029">
    <property type="entry name" value="LD_TPASE"/>
    <property type="match status" value="1"/>
</dbReference>
<comment type="pathway">
    <text evidence="1 13">Cell wall biogenesis; peptidoglycan biosynthesis.</text>
</comment>
<evidence type="ECO:0000256" key="10">
    <source>
        <dbReference type="ARBA" id="ARBA00023315"/>
    </source>
</evidence>
<evidence type="ECO:0000256" key="6">
    <source>
        <dbReference type="ARBA" id="ARBA00022984"/>
    </source>
</evidence>
<reference evidence="17" key="1">
    <citation type="submission" date="2018-05" db="EMBL/GenBank/DDBJ databases">
        <authorList>
            <person name="Deangelis K."/>
            <person name="Huntemann M."/>
            <person name="Clum A."/>
            <person name="Pillay M."/>
            <person name="Palaniappan K."/>
            <person name="Varghese N."/>
            <person name="Mikhailova N."/>
            <person name="Stamatis D."/>
            <person name="Reddy T."/>
            <person name="Daum C."/>
            <person name="Shapiro N."/>
            <person name="Ivanova N."/>
            <person name="Kyrpides N."/>
            <person name="Woyke T."/>
        </authorList>
    </citation>
    <scope>NUCLEOTIDE SEQUENCE [LARGE SCALE GENOMIC DNA]</scope>
    <source>
        <strain evidence="17">GAS496</strain>
    </source>
</reference>
<dbReference type="GO" id="GO:0071555">
    <property type="term" value="P:cell wall organization"/>
    <property type="evidence" value="ECO:0007669"/>
    <property type="project" value="UniProtKB-UniRule"/>
</dbReference>
<feature type="active site" description="Nucleophile" evidence="13">
    <location>
        <position position="235"/>
    </location>
</feature>
<organism evidence="16 17">
    <name type="scientific">Mycolicibacterium moriokaense</name>
    <dbReference type="NCBI Taxonomy" id="39691"/>
    <lineage>
        <taxon>Bacteria</taxon>
        <taxon>Bacillati</taxon>
        <taxon>Actinomycetota</taxon>
        <taxon>Actinomycetes</taxon>
        <taxon>Mycobacteriales</taxon>
        <taxon>Mycobacteriaceae</taxon>
        <taxon>Mycolicibacterium</taxon>
    </lineage>
</organism>
<protein>
    <submittedName>
        <fullName evidence="16">Lipoprotein-anchoring transpeptidase ErfK/SrfK</fullName>
    </submittedName>
</protein>
<dbReference type="GO" id="GO:0005576">
    <property type="term" value="C:extracellular region"/>
    <property type="evidence" value="ECO:0007669"/>
    <property type="project" value="TreeGrafter"/>
</dbReference>
<evidence type="ECO:0000256" key="14">
    <source>
        <dbReference type="SAM" id="SignalP"/>
    </source>
</evidence>
<keyword evidence="8" id="KW-0564">Palmitate</keyword>
<keyword evidence="5 13" id="KW-0133">Cell shape</keyword>
<reference evidence="16 17" key="2">
    <citation type="submission" date="2018-06" db="EMBL/GenBank/DDBJ databases">
        <title>Sequencing of bacterial isolates from soil warming experiment in Harvard Forest, Massachusetts, USA.</title>
        <authorList>
            <person name="Deangelis K.PhD."/>
        </authorList>
    </citation>
    <scope>NUCLEOTIDE SEQUENCE [LARGE SCALE GENOMIC DNA]</scope>
    <source>
        <strain evidence="16 17">GAS496</strain>
    </source>
</reference>
<keyword evidence="2" id="KW-1003">Cell membrane</keyword>
<evidence type="ECO:0000256" key="13">
    <source>
        <dbReference type="PROSITE-ProRule" id="PRU01373"/>
    </source>
</evidence>
<evidence type="ECO:0000256" key="8">
    <source>
        <dbReference type="ARBA" id="ARBA00023139"/>
    </source>
</evidence>
<proteinExistence type="predicted"/>
<feature type="signal peptide" evidence="14">
    <location>
        <begin position="1"/>
        <end position="23"/>
    </location>
</feature>
<comment type="caution">
    <text evidence="16">The sequence shown here is derived from an EMBL/GenBank/DDBJ whole genome shotgun (WGS) entry which is preliminary data.</text>
</comment>
<dbReference type="Gene3D" id="2.40.440.10">
    <property type="entry name" value="L,D-transpeptidase catalytic domain-like"/>
    <property type="match status" value="1"/>
</dbReference>
<evidence type="ECO:0000256" key="2">
    <source>
        <dbReference type="ARBA" id="ARBA00022475"/>
    </source>
</evidence>
<dbReference type="GO" id="GO:0018104">
    <property type="term" value="P:peptidoglycan-protein cross-linking"/>
    <property type="evidence" value="ECO:0007669"/>
    <property type="project" value="TreeGrafter"/>
</dbReference>
<dbReference type="PANTHER" id="PTHR30582">
    <property type="entry name" value="L,D-TRANSPEPTIDASE"/>
    <property type="match status" value="1"/>
</dbReference>
<evidence type="ECO:0000259" key="15">
    <source>
        <dbReference type="PROSITE" id="PS52029"/>
    </source>
</evidence>
<dbReference type="InterPro" id="IPR038063">
    <property type="entry name" value="Transpep_catalytic_dom"/>
</dbReference>
<evidence type="ECO:0000256" key="5">
    <source>
        <dbReference type="ARBA" id="ARBA00022960"/>
    </source>
</evidence>
<keyword evidence="7" id="KW-0472">Membrane</keyword>
<dbReference type="InterPro" id="IPR041280">
    <property type="entry name" value="Big_10"/>
</dbReference>
<dbReference type="Pfam" id="PF17964">
    <property type="entry name" value="Big_10"/>
    <property type="match status" value="1"/>
</dbReference>
<feature type="chain" id="PRO_5016340697" evidence="14">
    <location>
        <begin position="24"/>
        <end position="276"/>
    </location>
</feature>
<keyword evidence="4 14" id="KW-0732">Signal</keyword>
<dbReference type="GO" id="GO:0016746">
    <property type="term" value="F:acyltransferase activity"/>
    <property type="evidence" value="ECO:0007669"/>
    <property type="project" value="UniProtKB-KW"/>
</dbReference>
<evidence type="ECO:0000256" key="4">
    <source>
        <dbReference type="ARBA" id="ARBA00022729"/>
    </source>
</evidence>
<dbReference type="Proteomes" id="UP000247781">
    <property type="component" value="Unassembled WGS sequence"/>
</dbReference>
<feature type="domain" description="L,D-TPase catalytic" evidence="15">
    <location>
        <begin position="134"/>
        <end position="259"/>
    </location>
</feature>
<accession>A0A318HVY6</accession>
<dbReference type="CDD" id="cd16913">
    <property type="entry name" value="YkuD_like"/>
    <property type="match status" value="1"/>
</dbReference>
<dbReference type="Gene3D" id="2.60.40.3710">
    <property type="match status" value="1"/>
</dbReference>
<keyword evidence="10" id="KW-0012">Acyltransferase</keyword>
<evidence type="ECO:0000256" key="7">
    <source>
        <dbReference type="ARBA" id="ARBA00023136"/>
    </source>
</evidence>
<dbReference type="FunFam" id="2.40.440.10:FF:000005">
    <property type="entry name" value="L,D-transpeptidase 2"/>
    <property type="match status" value="1"/>
</dbReference>
<dbReference type="GO" id="GO:0071972">
    <property type="term" value="F:peptidoglycan L,D-transpeptidase activity"/>
    <property type="evidence" value="ECO:0007669"/>
    <property type="project" value="TreeGrafter"/>
</dbReference>
<sequence length="276" mass="29199">MAAVLGVVAILVAAGGVVPHALADPELDVSAPTDDAQPAFTGTAPFASPTIRPADGTTVGVAMPVVINFATPVADQAAAEQAIQISSDPPVPGKFYWMNASQVRWRPYDFWPAHTVVNIDAAGTESTFSTGDALIATADNDTHTMTITRNADVEQTFPISMGKPGHDTPDGTYYVQAKSPDVVMDSATYGVPNTSPDGYRVHVQLAVRFDNSGNYVHSAPWSVADQGERNVSHGCINVSPADAKWFYDNFGEGDPIVVTNSVGSYTQDDGAQDWQL</sequence>
<evidence type="ECO:0000256" key="1">
    <source>
        <dbReference type="ARBA" id="ARBA00004752"/>
    </source>
</evidence>
<dbReference type="EMBL" id="QJJU01000001">
    <property type="protein sequence ID" value="PXX12967.1"/>
    <property type="molecule type" value="Genomic_DNA"/>
</dbReference>
<dbReference type="UniPathway" id="UPA00219"/>
<dbReference type="GO" id="GO:0008360">
    <property type="term" value="P:regulation of cell shape"/>
    <property type="evidence" value="ECO:0007669"/>
    <property type="project" value="UniProtKB-UniRule"/>
</dbReference>
<evidence type="ECO:0000256" key="11">
    <source>
        <dbReference type="ARBA" id="ARBA00023316"/>
    </source>
</evidence>
<dbReference type="AlphaFoldDB" id="A0A318HVY6"/>
<dbReference type="Pfam" id="PF03734">
    <property type="entry name" value="YkuD"/>
    <property type="match status" value="1"/>
</dbReference>
<keyword evidence="17" id="KW-1185">Reference proteome</keyword>
<dbReference type="InterPro" id="IPR050979">
    <property type="entry name" value="LD-transpeptidase"/>
</dbReference>
<evidence type="ECO:0000313" key="17">
    <source>
        <dbReference type="Proteomes" id="UP000247781"/>
    </source>
</evidence>
<dbReference type="SUPFAM" id="SSF141523">
    <property type="entry name" value="L,D-transpeptidase catalytic domain-like"/>
    <property type="match status" value="1"/>
</dbReference>
<evidence type="ECO:0000256" key="9">
    <source>
        <dbReference type="ARBA" id="ARBA00023288"/>
    </source>
</evidence>
<dbReference type="RefSeq" id="WP_423797404.1">
    <property type="nucleotide sequence ID" value="NZ_QJJU01000001.1"/>
</dbReference>
<dbReference type="PANTHER" id="PTHR30582:SF2">
    <property type="entry name" value="L,D-TRANSPEPTIDASE YCIB-RELATED"/>
    <property type="match status" value="1"/>
</dbReference>
<comment type="pathway">
    <text evidence="12">Glycan biosynthesis.</text>
</comment>
<dbReference type="InterPro" id="IPR005490">
    <property type="entry name" value="LD_TPept_cat_dom"/>
</dbReference>
<keyword evidence="6 13" id="KW-0573">Peptidoglycan synthesis</keyword>
<keyword evidence="11 13" id="KW-0961">Cell wall biogenesis/degradation</keyword>
<keyword evidence="9 16" id="KW-0449">Lipoprotein</keyword>
<keyword evidence="3" id="KW-0808">Transferase</keyword>